<evidence type="ECO:0000313" key="2">
    <source>
        <dbReference type="Proteomes" id="UP000593564"/>
    </source>
</evidence>
<organism evidence="1 2">
    <name type="scientific">Camellia sinensis</name>
    <name type="common">Tea plant</name>
    <name type="synonym">Thea sinensis</name>
    <dbReference type="NCBI Taxonomy" id="4442"/>
    <lineage>
        <taxon>Eukaryota</taxon>
        <taxon>Viridiplantae</taxon>
        <taxon>Streptophyta</taxon>
        <taxon>Embryophyta</taxon>
        <taxon>Tracheophyta</taxon>
        <taxon>Spermatophyta</taxon>
        <taxon>Magnoliopsida</taxon>
        <taxon>eudicotyledons</taxon>
        <taxon>Gunneridae</taxon>
        <taxon>Pentapetalae</taxon>
        <taxon>asterids</taxon>
        <taxon>Ericales</taxon>
        <taxon>Theaceae</taxon>
        <taxon>Camellia</taxon>
    </lineage>
</organism>
<proteinExistence type="predicted"/>
<dbReference type="EMBL" id="JACBKZ010000006">
    <property type="protein sequence ID" value="KAF5948412.1"/>
    <property type="molecule type" value="Genomic_DNA"/>
</dbReference>
<sequence>MSKISKSCIRLTTHDVVVKYVVFIGKCRNHNINHILSMHYIGSLHVFLCDSPFCRNGRIESHELLP</sequence>
<gene>
    <name evidence="1" type="ORF">HYC85_014369</name>
</gene>
<reference evidence="1 2" key="2">
    <citation type="submission" date="2020-07" db="EMBL/GenBank/DDBJ databases">
        <title>Genome assembly of wild tea tree DASZ reveals pedigree and selection history of tea varieties.</title>
        <authorList>
            <person name="Zhang W."/>
        </authorList>
    </citation>
    <scope>NUCLEOTIDE SEQUENCE [LARGE SCALE GENOMIC DNA]</scope>
    <source>
        <strain evidence="2">cv. G240</strain>
        <tissue evidence="1">Leaf</tissue>
    </source>
</reference>
<keyword evidence="2" id="KW-1185">Reference proteome</keyword>
<protein>
    <submittedName>
        <fullName evidence="1">Uncharacterized protein</fullName>
    </submittedName>
</protein>
<comment type="caution">
    <text evidence="1">The sequence shown here is derived from an EMBL/GenBank/DDBJ whole genome shotgun (WGS) entry which is preliminary data.</text>
</comment>
<evidence type="ECO:0000313" key="1">
    <source>
        <dbReference type="EMBL" id="KAF5948412.1"/>
    </source>
</evidence>
<name>A0A7J7H602_CAMSI</name>
<dbReference type="Proteomes" id="UP000593564">
    <property type="component" value="Unassembled WGS sequence"/>
</dbReference>
<accession>A0A7J7H602</accession>
<dbReference type="AlphaFoldDB" id="A0A7J7H602"/>
<reference evidence="2" key="1">
    <citation type="journal article" date="2020" name="Nat. Commun.">
        <title>Genome assembly of wild tea tree DASZ reveals pedigree and selection history of tea varieties.</title>
        <authorList>
            <person name="Zhang W."/>
            <person name="Zhang Y."/>
            <person name="Qiu H."/>
            <person name="Guo Y."/>
            <person name="Wan H."/>
            <person name="Zhang X."/>
            <person name="Scossa F."/>
            <person name="Alseekh S."/>
            <person name="Zhang Q."/>
            <person name="Wang P."/>
            <person name="Xu L."/>
            <person name="Schmidt M.H."/>
            <person name="Jia X."/>
            <person name="Li D."/>
            <person name="Zhu A."/>
            <person name="Guo F."/>
            <person name="Chen W."/>
            <person name="Ni D."/>
            <person name="Usadel B."/>
            <person name="Fernie A.R."/>
            <person name="Wen W."/>
        </authorList>
    </citation>
    <scope>NUCLEOTIDE SEQUENCE [LARGE SCALE GENOMIC DNA]</scope>
    <source>
        <strain evidence="2">cv. G240</strain>
    </source>
</reference>